<dbReference type="EMBL" id="JAVRFJ010000018">
    <property type="protein sequence ID" value="MDT0570016.1"/>
    <property type="molecule type" value="Genomic_DNA"/>
</dbReference>
<reference evidence="1" key="1">
    <citation type="submission" date="2024-05" db="EMBL/GenBank/DDBJ databases">
        <title>30 novel species of actinomycetes from the DSMZ collection.</title>
        <authorList>
            <person name="Nouioui I."/>
        </authorList>
    </citation>
    <scope>NUCLEOTIDE SEQUENCE</scope>
    <source>
        <strain evidence="1">DSM 3412</strain>
    </source>
</reference>
<protein>
    <submittedName>
        <fullName evidence="1">Uncharacterized protein</fullName>
    </submittedName>
</protein>
<accession>A0ABU2Z0M9</accession>
<sequence>MCPLKDWGCPAAQRQPSWRLLSSHSTSAGEVEYCRCTCDALVVLCEGEVAAFTPR</sequence>
<dbReference type="Proteomes" id="UP001180737">
    <property type="component" value="Unassembled WGS sequence"/>
</dbReference>
<gene>
    <name evidence="1" type="ORF">RM704_21510</name>
</gene>
<evidence type="ECO:0000313" key="2">
    <source>
        <dbReference type="Proteomes" id="UP001180737"/>
    </source>
</evidence>
<name>A0ABU2Z0M9_9ACTN</name>
<evidence type="ECO:0000313" key="1">
    <source>
        <dbReference type="EMBL" id="MDT0570016.1"/>
    </source>
</evidence>
<organism evidence="1 2">
    <name type="scientific">Streptomyces gottesmaniae</name>
    <dbReference type="NCBI Taxonomy" id="3075518"/>
    <lineage>
        <taxon>Bacteria</taxon>
        <taxon>Bacillati</taxon>
        <taxon>Actinomycetota</taxon>
        <taxon>Actinomycetes</taxon>
        <taxon>Kitasatosporales</taxon>
        <taxon>Streptomycetaceae</taxon>
        <taxon>Streptomyces</taxon>
    </lineage>
</organism>
<dbReference type="RefSeq" id="WP_157856669.1">
    <property type="nucleotide sequence ID" value="NZ_JAVRFJ010000018.1"/>
</dbReference>
<keyword evidence="2" id="KW-1185">Reference proteome</keyword>
<comment type="caution">
    <text evidence="1">The sequence shown here is derived from an EMBL/GenBank/DDBJ whole genome shotgun (WGS) entry which is preliminary data.</text>
</comment>
<proteinExistence type="predicted"/>